<sequence length="222" mass="24903">MLENAPIIIGLTGANGAGKDTVAGMLSRALHTHRRQSCVMAFADPLYEEVAKAFVISIEQLKERSTKEQPIQALMLSMCGDPWFHWSVEQACNAPVALEEPRSPRQILQWWGTQYRRAQDPLYWVKRFEHRVRQHQDAGIQHIVVTDVRFADEAATIRALGGQIWRVHRPNLPTSGTGHVSEVTGLEFDPEATILNSGSLDALHYATLQTLFSSHMRKAEAP</sequence>
<protein>
    <recommendedName>
        <fullName evidence="3">Deoxynucleotide monophosphate kinase</fullName>
    </recommendedName>
</protein>
<evidence type="ECO:0008006" key="3">
    <source>
        <dbReference type="Google" id="ProtNLM"/>
    </source>
</evidence>
<dbReference type="Pfam" id="PF21448">
    <property type="entry name" value="DNMK"/>
    <property type="match status" value="1"/>
</dbReference>
<proteinExistence type="predicted"/>
<name>A0AA42W1K2_9BURK</name>
<dbReference type="AlphaFoldDB" id="A0AA42W1K2"/>
<dbReference type="RefSeq" id="WP_279852827.1">
    <property type="nucleotide sequence ID" value="NZ_JAOCIA010000005.1"/>
</dbReference>
<dbReference type="SUPFAM" id="SSF52540">
    <property type="entry name" value="P-loop containing nucleoside triphosphate hydrolases"/>
    <property type="match status" value="1"/>
</dbReference>
<accession>A0AA42W1K2</accession>
<dbReference type="InterPro" id="IPR048444">
    <property type="entry name" value="DNMK"/>
</dbReference>
<dbReference type="EMBL" id="JAOCJW010000006">
    <property type="protein sequence ID" value="MDH2004898.1"/>
    <property type="molecule type" value="Genomic_DNA"/>
</dbReference>
<reference evidence="1" key="1">
    <citation type="submission" date="2022-09" db="EMBL/GenBank/DDBJ databases">
        <title>Intensive care unit water sources are persistently colonized with multi-drug resistant bacteria and are the site of extensive horizontal gene transfer of antibiotic resistance genes.</title>
        <authorList>
            <person name="Diorio-Toth L."/>
        </authorList>
    </citation>
    <scope>NUCLEOTIDE SEQUENCE</scope>
    <source>
        <strain evidence="1">GD03686</strain>
    </source>
</reference>
<gene>
    <name evidence="1" type="ORF">N5J23_04930</name>
</gene>
<dbReference type="InterPro" id="IPR027417">
    <property type="entry name" value="P-loop_NTPase"/>
</dbReference>
<dbReference type="Gene3D" id="3.40.50.300">
    <property type="entry name" value="P-loop containing nucleotide triphosphate hydrolases"/>
    <property type="match status" value="2"/>
</dbReference>
<comment type="caution">
    <text evidence="1">The sequence shown here is derived from an EMBL/GenBank/DDBJ whole genome shotgun (WGS) entry which is preliminary data.</text>
</comment>
<dbReference type="Proteomes" id="UP001161294">
    <property type="component" value="Unassembled WGS sequence"/>
</dbReference>
<evidence type="ECO:0000313" key="1">
    <source>
        <dbReference type="EMBL" id="MDH2004898.1"/>
    </source>
</evidence>
<evidence type="ECO:0000313" key="2">
    <source>
        <dbReference type="Proteomes" id="UP001161294"/>
    </source>
</evidence>
<organism evidence="1 2">
    <name type="scientific">Comamonas aquatica</name>
    <dbReference type="NCBI Taxonomy" id="225991"/>
    <lineage>
        <taxon>Bacteria</taxon>
        <taxon>Pseudomonadati</taxon>
        <taxon>Pseudomonadota</taxon>
        <taxon>Betaproteobacteria</taxon>
        <taxon>Burkholderiales</taxon>
        <taxon>Comamonadaceae</taxon>
        <taxon>Comamonas</taxon>
    </lineage>
</organism>